<reference evidence="2" key="1">
    <citation type="submission" date="2021-01" db="EMBL/GenBank/DDBJ databases">
        <authorList>
            <consortium name="Genoscope - CEA"/>
            <person name="William W."/>
        </authorList>
    </citation>
    <scope>NUCLEOTIDE SEQUENCE</scope>
</reference>
<evidence type="ECO:0000313" key="2">
    <source>
        <dbReference type="EMBL" id="CAD8065686.1"/>
    </source>
</evidence>
<keyword evidence="1" id="KW-0472">Membrane</keyword>
<feature type="transmembrane region" description="Helical" evidence="1">
    <location>
        <begin position="7"/>
        <end position="27"/>
    </location>
</feature>
<gene>
    <name evidence="2" type="ORF">PSON_ATCC_30995.1.T0200369</name>
</gene>
<sequence>MSKFQHLYYFLYSLIELFLQGFVFLNHQKHFQYYYYLLKKLLVFTLQLFSKKYSGIHCSQIIHQFVKYDIIINVILINNKQ</sequence>
<comment type="caution">
    <text evidence="2">The sequence shown here is derived from an EMBL/GenBank/DDBJ whole genome shotgun (WGS) entry which is preliminary data.</text>
</comment>
<evidence type="ECO:0000256" key="1">
    <source>
        <dbReference type="SAM" id="Phobius"/>
    </source>
</evidence>
<accession>A0A8S1LMB0</accession>
<keyword evidence="1" id="KW-1133">Transmembrane helix</keyword>
<proteinExistence type="predicted"/>
<organism evidence="2 3">
    <name type="scientific">Paramecium sonneborni</name>
    <dbReference type="NCBI Taxonomy" id="65129"/>
    <lineage>
        <taxon>Eukaryota</taxon>
        <taxon>Sar</taxon>
        <taxon>Alveolata</taxon>
        <taxon>Ciliophora</taxon>
        <taxon>Intramacronucleata</taxon>
        <taxon>Oligohymenophorea</taxon>
        <taxon>Peniculida</taxon>
        <taxon>Parameciidae</taxon>
        <taxon>Paramecium</taxon>
    </lineage>
</organism>
<keyword evidence="1" id="KW-0812">Transmembrane</keyword>
<keyword evidence="3" id="KW-1185">Reference proteome</keyword>
<evidence type="ECO:0000313" key="3">
    <source>
        <dbReference type="Proteomes" id="UP000692954"/>
    </source>
</evidence>
<name>A0A8S1LMB0_9CILI</name>
<dbReference type="Proteomes" id="UP000692954">
    <property type="component" value="Unassembled WGS sequence"/>
</dbReference>
<dbReference type="AlphaFoldDB" id="A0A8S1LMB0"/>
<evidence type="ECO:0008006" key="4">
    <source>
        <dbReference type="Google" id="ProtNLM"/>
    </source>
</evidence>
<dbReference type="EMBL" id="CAJJDN010000020">
    <property type="protein sequence ID" value="CAD8065686.1"/>
    <property type="molecule type" value="Genomic_DNA"/>
</dbReference>
<protein>
    <recommendedName>
        <fullName evidence="4">Transmembrane protein</fullName>
    </recommendedName>
</protein>